<dbReference type="Gene3D" id="2.70.98.10">
    <property type="match status" value="1"/>
</dbReference>
<feature type="signal peptide" evidence="5">
    <location>
        <begin position="1"/>
        <end position="24"/>
    </location>
</feature>
<dbReference type="UniPathway" id="UPA00637"/>
<sequence length="507" mass="57903">MTPRNVLFGPVIFCTTLVGASAWAAETIAGSGQEMNLERLTEHALMLAQSPYNADAREVPDFLNELGYDQYRDLQYRLEQTLWHDQGLPFELSFFHPGYLYRKSVAMNVIDTDDRSSPLPFSTDLFDYGPQSPLIDQIPDDIGFSGFKIWQRTDNQQLQRIGLFQGASYLRAVSSFNEYGLSARGLAINTTSPAPEEFPDFTEFWLQQPRLGDQEFVFLGLAEGPSVVAAYRFVLHPGTPVRLQVEGRLVLRQPVEELGLAPFSSMFWYGENSAHRPADFRPEVHDSDGLFIETQQESFWRPLSNPTRTRTDSLPGDDLKAYGLVQRDRNFEHYQDIEARYHLRPDAWIVPGKGMQEGTLRLLEIETPHEYADNIALVWVPAQTPVPGEVFNYSYDLYFGERSESAIAMVAATRYGESLRGDGSIEFVVDFEGGPLTGLSEDSELEIKSDIDGGDFIWQNIRKNPFNDTWRLNLRVMPHDNIESIRLSAHLKQADQRLSTTWRYWWQ</sequence>
<dbReference type="InterPro" id="IPR011013">
    <property type="entry name" value="Gal_mutarotase_sf_dom"/>
</dbReference>
<dbReference type="InterPro" id="IPR013783">
    <property type="entry name" value="Ig-like_fold"/>
</dbReference>
<dbReference type="Proteomes" id="UP000175669">
    <property type="component" value="Unassembled WGS sequence"/>
</dbReference>
<evidence type="ECO:0000256" key="1">
    <source>
        <dbReference type="ARBA" id="ARBA00004418"/>
    </source>
</evidence>
<dbReference type="GO" id="GO:0030246">
    <property type="term" value="F:carbohydrate binding"/>
    <property type="evidence" value="ECO:0007669"/>
    <property type="project" value="InterPro"/>
</dbReference>
<comment type="subcellular location">
    <subcellularLocation>
        <location evidence="1">Periplasm</location>
    </subcellularLocation>
</comment>
<evidence type="ECO:0000256" key="3">
    <source>
        <dbReference type="ARBA" id="ARBA00009284"/>
    </source>
</evidence>
<accession>A0A1E8CJ36</accession>
<comment type="similarity">
    <text evidence="3">Belongs to the OpgD/OpgG family.</text>
</comment>
<reference evidence="8" key="1">
    <citation type="submission" date="2016-07" db="EMBL/GenBank/DDBJ databases">
        <authorList>
            <person name="Florea S."/>
            <person name="Webb J.S."/>
            <person name="Jaromczyk J."/>
            <person name="Schardl C.L."/>
        </authorList>
    </citation>
    <scope>NUCLEOTIDE SEQUENCE [LARGE SCALE GENOMIC DNA]</scope>
    <source>
        <strain evidence="8">KCTC 42131</strain>
    </source>
</reference>
<dbReference type="PIRSF" id="PIRSF006281">
    <property type="entry name" value="MdoG"/>
    <property type="match status" value="1"/>
</dbReference>
<dbReference type="GO" id="GO:0003824">
    <property type="term" value="F:catalytic activity"/>
    <property type="evidence" value="ECO:0007669"/>
    <property type="project" value="InterPro"/>
</dbReference>
<dbReference type="PANTHER" id="PTHR30504">
    <property type="entry name" value="GLUCANS BIOSYNTHESIS PROTEIN"/>
    <property type="match status" value="1"/>
</dbReference>
<evidence type="ECO:0000256" key="2">
    <source>
        <dbReference type="ARBA" id="ARBA00005001"/>
    </source>
</evidence>
<dbReference type="InterPro" id="IPR014756">
    <property type="entry name" value="Ig_E-set"/>
</dbReference>
<dbReference type="GO" id="GO:0030288">
    <property type="term" value="C:outer membrane-bounded periplasmic space"/>
    <property type="evidence" value="ECO:0007669"/>
    <property type="project" value="TreeGrafter"/>
</dbReference>
<dbReference type="GO" id="GO:0051274">
    <property type="term" value="P:beta-glucan biosynthetic process"/>
    <property type="evidence" value="ECO:0007669"/>
    <property type="project" value="TreeGrafter"/>
</dbReference>
<evidence type="ECO:0000256" key="5">
    <source>
        <dbReference type="SAM" id="SignalP"/>
    </source>
</evidence>
<dbReference type="Gene3D" id="2.60.40.10">
    <property type="entry name" value="Immunoglobulins"/>
    <property type="match status" value="1"/>
</dbReference>
<organism evidence="7 8">
    <name type="scientific">Pseudohongiella acticola</name>
    <dbReference type="NCBI Taxonomy" id="1524254"/>
    <lineage>
        <taxon>Bacteria</taxon>
        <taxon>Pseudomonadati</taxon>
        <taxon>Pseudomonadota</taxon>
        <taxon>Gammaproteobacteria</taxon>
        <taxon>Pseudomonadales</taxon>
        <taxon>Pseudohongiellaceae</taxon>
        <taxon>Pseudohongiella</taxon>
    </lineage>
</organism>
<feature type="domain" description="Glucan biosynthesis periplasmic MdoG C-terminal" evidence="6">
    <location>
        <begin position="37"/>
        <end position="506"/>
    </location>
</feature>
<comment type="pathway">
    <text evidence="2">Glycan metabolism; osmoregulated periplasmic glucan (OPG) biosynthesis.</text>
</comment>
<dbReference type="PANTHER" id="PTHR30504:SF2">
    <property type="entry name" value="GLUCANS BIOSYNTHESIS PROTEIN G"/>
    <property type="match status" value="1"/>
</dbReference>
<gene>
    <name evidence="7" type="ORF">PHACT_03980</name>
</gene>
<dbReference type="SUPFAM" id="SSF74650">
    <property type="entry name" value="Galactose mutarotase-like"/>
    <property type="match status" value="1"/>
</dbReference>
<dbReference type="InterPro" id="IPR014438">
    <property type="entry name" value="Glucan_biosyn_MdoG/MdoD"/>
</dbReference>
<dbReference type="SUPFAM" id="SSF81296">
    <property type="entry name" value="E set domains"/>
    <property type="match status" value="1"/>
</dbReference>
<comment type="caution">
    <text evidence="7">The sequence shown here is derived from an EMBL/GenBank/DDBJ whole genome shotgun (WGS) entry which is preliminary data.</text>
</comment>
<evidence type="ECO:0000313" key="8">
    <source>
        <dbReference type="Proteomes" id="UP000175669"/>
    </source>
</evidence>
<evidence type="ECO:0000259" key="6">
    <source>
        <dbReference type="Pfam" id="PF04349"/>
    </source>
</evidence>
<proteinExistence type="inferred from homology"/>
<dbReference type="Pfam" id="PF04349">
    <property type="entry name" value="MdoG"/>
    <property type="match status" value="1"/>
</dbReference>
<dbReference type="EMBL" id="MASR01000001">
    <property type="protein sequence ID" value="OFE12399.1"/>
    <property type="molecule type" value="Genomic_DNA"/>
</dbReference>
<dbReference type="STRING" id="1524254.PHACT_03980"/>
<dbReference type="RefSeq" id="WP_083264326.1">
    <property type="nucleotide sequence ID" value="NZ_MASR01000001.1"/>
</dbReference>
<evidence type="ECO:0000256" key="4">
    <source>
        <dbReference type="ARBA" id="ARBA00022764"/>
    </source>
</evidence>
<dbReference type="InterPro" id="IPR007444">
    <property type="entry name" value="Glucan_biosyn_MdoG_C"/>
</dbReference>
<dbReference type="OrthoDB" id="335750at2"/>
<dbReference type="InterPro" id="IPR014718">
    <property type="entry name" value="GH-type_carb-bd"/>
</dbReference>
<evidence type="ECO:0000313" key="7">
    <source>
        <dbReference type="EMBL" id="OFE12399.1"/>
    </source>
</evidence>
<dbReference type="AlphaFoldDB" id="A0A1E8CJ36"/>
<protein>
    <recommendedName>
        <fullName evidence="6">Glucan biosynthesis periplasmic MdoG C-terminal domain-containing protein</fullName>
    </recommendedName>
</protein>
<keyword evidence="4" id="KW-0574">Periplasm</keyword>
<keyword evidence="5" id="KW-0732">Signal</keyword>
<name>A0A1E8CJ36_9GAMM</name>
<feature type="chain" id="PRO_5009212036" description="Glucan biosynthesis periplasmic MdoG C-terminal domain-containing protein" evidence="5">
    <location>
        <begin position="25"/>
        <end position="507"/>
    </location>
</feature>
<keyword evidence="8" id="KW-1185">Reference proteome</keyword>